<keyword evidence="5 7" id="KW-1133">Transmembrane helix</keyword>
<feature type="transmembrane region" description="Helical" evidence="7">
    <location>
        <begin position="264"/>
        <end position="284"/>
    </location>
</feature>
<reference evidence="9" key="1">
    <citation type="submission" date="2021-03" db="EMBL/GenBank/DDBJ databases">
        <title>Antimicrobial resistance genes in bacteria isolated from Japanese honey, and their potential for conferring macrolide and lincosamide resistance in the American foulbrood pathogen Paenibacillus larvae.</title>
        <authorList>
            <person name="Okamoto M."/>
            <person name="Kumagai M."/>
            <person name="Kanamori H."/>
            <person name="Takamatsu D."/>
        </authorList>
    </citation>
    <scope>NUCLEOTIDE SEQUENCE</scope>
    <source>
        <strain evidence="9">J40TS1</strain>
    </source>
</reference>
<evidence type="ECO:0000256" key="5">
    <source>
        <dbReference type="ARBA" id="ARBA00022989"/>
    </source>
</evidence>
<dbReference type="InterPro" id="IPR035906">
    <property type="entry name" value="MetI-like_sf"/>
</dbReference>
<evidence type="ECO:0000313" key="10">
    <source>
        <dbReference type="Proteomes" id="UP000683139"/>
    </source>
</evidence>
<evidence type="ECO:0000256" key="3">
    <source>
        <dbReference type="ARBA" id="ARBA00022475"/>
    </source>
</evidence>
<evidence type="ECO:0000313" key="9">
    <source>
        <dbReference type="EMBL" id="GIP14908.1"/>
    </source>
</evidence>
<comment type="similarity">
    <text evidence="7">Belongs to the binding-protein-dependent transport system permease family.</text>
</comment>
<dbReference type="GO" id="GO:0055085">
    <property type="term" value="P:transmembrane transport"/>
    <property type="evidence" value="ECO:0007669"/>
    <property type="project" value="InterPro"/>
</dbReference>
<dbReference type="PANTHER" id="PTHR43744">
    <property type="entry name" value="ABC TRANSPORTER PERMEASE PROTEIN MG189-RELATED-RELATED"/>
    <property type="match status" value="1"/>
</dbReference>
<dbReference type="Pfam" id="PF00528">
    <property type="entry name" value="BPD_transp_1"/>
    <property type="match status" value="1"/>
</dbReference>
<organism evidence="9 10">
    <name type="scientific">Paenibacillus montaniterrae</name>
    <dbReference type="NCBI Taxonomy" id="429341"/>
    <lineage>
        <taxon>Bacteria</taxon>
        <taxon>Bacillati</taxon>
        <taxon>Bacillota</taxon>
        <taxon>Bacilli</taxon>
        <taxon>Bacillales</taxon>
        <taxon>Paenibacillaceae</taxon>
        <taxon>Paenibacillus</taxon>
    </lineage>
</organism>
<dbReference type="CDD" id="cd06261">
    <property type="entry name" value="TM_PBP2"/>
    <property type="match status" value="1"/>
</dbReference>
<dbReference type="AlphaFoldDB" id="A0A919YJ91"/>
<keyword evidence="2 7" id="KW-0813">Transport</keyword>
<protein>
    <submittedName>
        <fullName evidence="9">ABC transporter permease protein YtcP</fullName>
    </submittedName>
</protein>
<evidence type="ECO:0000256" key="4">
    <source>
        <dbReference type="ARBA" id="ARBA00022692"/>
    </source>
</evidence>
<dbReference type="EMBL" id="BOSE01000001">
    <property type="protein sequence ID" value="GIP14908.1"/>
    <property type="molecule type" value="Genomic_DNA"/>
</dbReference>
<evidence type="ECO:0000256" key="2">
    <source>
        <dbReference type="ARBA" id="ARBA00022448"/>
    </source>
</evidence>
<sequence length="299" mass="33507">MKASYNLITAKPKKRFDTWDVLINIAVIMASLACLLPLVHVLAKSLSSDAYVIANKVTLWPMGFTLEAYSKVFADSSILRSLYVSVVVTIAFTILGMIITICAAYPLSRKQLKGRKVLTFVFLMTLYFSGGIIPEYMLINELGMLDTWWALILPQAFSAFNFLIMRSAIYSNIPVSLEESARIDGAGHFRVLLNIVLPLSKPIIATLSLFYAVGRWIAYQDALFYIKQNVDLRPLQLKLYYMVVQASESFQLEATQVQVTNPDVLKAACVIFATVPIIIVYPFIQKYFVNGVMLGAVKE</sequence>
<name>A0A919YJ91_9BACL</name>
<feature type="transmembrane region" description="Helical" evidence="7">
    <location>
        <begin position="82"/>
        <end position="105"/>
    </location>
</feature>
<keyword evidence="10" id="KW-1185">Reference proteome</keyword>
<evidence type="ECO:0000256" key="7">
    <source>
        <dbReference type="RuleBase" id="RU363032"/>
    </source>
</evidence>
<accession>A0A919YJ91</accession>
<dbReference type="Proteomes" id="UP000683139">
    <property type="component" value="Unassembled WGS sequence"/>
</dbReference>
<keyword evidence="3" id="KW-1003">Cell membrane</keyword>
<feature type="domain" description="ABC transmembrane type-1" evidence="8">
    <location>
        <begin position="82"/>
        <end position="283"/>
    </location>
</feature>
<feature type="transmembrane region" description="Helical" evidence="7">
    <location>
        <begin position="21"/>
        <end position="43"/>
    </location>
</feature>
<keyword evidence="6 7" id="KW-0472">Membrane</keyword>
<dbReference type="RefSeq" id="WP_213513089.1">
    <property type="nucleotide sequence ID" value="NZ_BOSE01000001.1"/>
</dbReference>
<evidence type="ECO:0000256" key="6">
    <source>
        <dbReference type="ARBA" id="ARBA00023136"/>
    </source>
</evidence>
<keyword evidence="4 7" id="KW-0812">Transmembrane</keyword>
<feature type="transmembrane region" description="Helical" evidence="7">
    <location>
        <begin position="117"/>
        <end position="136"/>
    </location>
</feature>
<proteinExistence type="inferred from homology"/>
<dbReference type="InterPro" id="IPR000515">
    <property type="entry name" value="MetI-like"/>
</dbReference>
<gene>
    <name evidence="9" type="primary">ytcP_1</name>
    <name evidence="9" type="ORF">J40TS1_05500</name>
</gene>
<dbReference type="GO" id="GO:0005886">
    <property type="term" value="C:plasma membrane"/>
    <property type="evidence" value="ECO:0007669"/>
    <property type="project" value="UniProtKB-SubCell"/>
</dbReference>
<feature type="transmembrane region" description="Helical" evidence="7">
    <location>
        <begin position="191"/>
        <end position="213"/>
    </location>
</feature>
<dbReference type="SUPFAM" id="SSF161098">
    <property type="entry name" value="MetI-like"/>
    <property type="match status" value="1"/>
</dbReference>
<comment type="subcellular location">
    <subcellularLocation>
        <location evidence="1 7">Cell membrane</location>
        <topology evidence="1 7">Multi-pass membrane protein</topology>
    </subcellularLocation>
</comment>
<dbReference type="PANTHER" id="PTHR43744:SF9">
    <property type="entry name" value="POLYGALACTURONAN_RHAMNOGALACTURONAN TRANSPORT SYSTEM PERMEASE PROTEIN YTCP"/>
    <property type="match status" value="1"/>
</dbReference>
<dbReference type="PROSITE" id="PS50928">
    <property type="entry name" value="ABC_TM1"/>
    <property type="match status" value="1"/>
</dbReference>
<feature type="transmembrane region" description="Helical" evidence="7">
    <location>
        <begin position="148"/>
        <end position="170"/>
    </location>
</feature>
<dbReference type="Gene3D" id="1.10.3720.10">
    <property type="entry name" value="MetI-like"/>
    <property type="match status" value="1"/>
</dbReference>
<evidence type="ECO:0000259" key="8">
    <source>
        <dbReference type="PROSITE" id="PS50928"/>
    </source>
</evidence>
<comment type="caution">
    <text evidence="9">The sequence shown here is derived from an EMBL/GenBank/DDBJ whole genome shotgun (WGS) entry which is preliminary data.</text>
</comment>
<evidence type="ECO:0000256" key="1">
    <source>
        <dbReference type="ARBA" id="ARBA00004651"/>
    </source>
</evidence>
<dbReference type="PROSITE" id="PS51257">
    <property type="entry name" value="PROKAR_LIPOPROTEIN"/>
    <property type="match status" value="1"/>
</dbReference>